<dbReference type="Proteomes" id="UP000467249">
    <property type="component" value="Chromosome"/>
</dbReference>
<dbReference type="PANTHER" id="PTHR33371:SF17">
    <property type="entry name" value="MCE-FAMILY PROTEIN MCE1B"/>
    <property type="match status" value="1"/>
</dbReference>
<dbReference type="Pfam" id="PF11887">
    <property type="entry name" value="Mce4_CUP1"/>
    <property type="match status" value="1"/>
</dbReference>
<gene>
    <name evidence="3" type="ORF">MANY_26170</name>
</gene>
<protein>
    <submittedName>
        <fullName evidence="3">Uncharacterized protein</fullName>
    </submittedName>
</protein>
<reference evidence="3 4" key="1">
    <citation type="journal article" date="2019" name="Emerg. Microbes Infect.">
        <title>Comprehensive subspecies identification of 175 nontuberculous mycobacteria species based on 7547 genomic profiles.</title>
        <authorList>
            <person name="Matsumoto Y."/>
            <person name="Kinjo T."/>
            <person name="Motooka D."/>
            <person name="Nabeya D."/>
            <person name="Jung N."/>
            <person name="Uechi K."/>
            <person name="Horii T."/>
            <person name="Iida T."/>
            <person name="Fujita J."/>
            <person name="Nakamura S."/>
        </authorList>
    </citation>
    <scope>NUCLEOTIDE SEQUENCE [LARGE SCALE GENOMIC DNA]</scope>
    <source>
        <strain evidence="3 4">JCM 30275</strain>
    </source>
</reference>
<sequence>MKPRAALWRFALSAALAVVVFIILANVMLQPVHSETRSYTADFTDVSGLHLDADVRVRGVRVGKVNSIALERRSGQSLAAVGFTLDKRYGVSSATRLAVKYQALTGLRYVDVMNPSDAGPNTATVTHIPTTMTQPSLDITTLFNGLQPVFATLSPEEINTFTANAAAYLSGDGSGVGPMLDSIRKLTAFVSDRQEVVATLMQNLTAVADKLGGHSKDMVQILKWVNRPMDQALLILDEFRKSDLYGLGFTSVVVRLLHNAGIKPGINLDTAFDKAFTNLDNAVEAFKLVPVMWDNIEPPQKEGVPLTCSRGRAQLPATMDVLLNGHRVVLCNQ</sequence>
<accession>A0A6N4W5P3</accession>
<name>A0A6N4W5P3_9MYCO</name>
<dbReference type="PANTHER" id="PTHR33371">
    <property type="entry name" value="INTERMEMBRANE PHOSPHOLIPID TRANSPORT SYSTEM BINDING PROTEIN MLAD-RELATED"/>
    <property type="match status" value="1"/>
</dbReference>
<keyword evidence="4" id="KW-1185">Reference proteome</keyword>
<dbReference type="KEGG" id="many:MANY_26170"/>
<proteinExistence type="predicted"/>
<feature type="domain" description="Mce/MlaD" evidence="1">
    <location>
        <begin position="36"/>
        <end position="113"/>
    </location>
</feature>
<organism evidence="3 4">
    <name type="scientific">Mycolicibacterium anyangense</name>
    <dbReference type="NCBI Taxonomy" id="1431246"/>
    <lineage>
        <taxon>Bacteria</taxon>
        <taxon>Bacillati</taxon>
        <taxon>Actinomycetota</taxon>
        <taxon>Actinomycetes</taxon>
        <taxon>Mycobacteriales</taxon>
        <taxon>Mycobacteriaceae</taxon>
        <taxon>Mycolicibacterium</taxon>
    </lineage>
</organism>
<dbReference type="RefSeq" id="WP_246224297.1">
    <property type="nucleotide sequence ID" value="NZ_AP022620.1"/>
</dbReference>
<evidence type="ECO:0000313" key="4">
    <source>
        <dbReference type="Proteomes" id="UP000467249"/>
    </source>
</evidence>
<feature type="domain" description="Mammalian cell entry C-terminal" evidence="2">
    <location>
        <begin position="126"/>
        <end position="223"/>
    </location>
</feature>
<dbReference type="GO" id="GO:0005576">
    <property type="term" value="C:extracellular region"/>
    <property type="evidence" value="ECO:0007669"/>
    <property type="project" value="TreeGrafter"/>
</dbReference>
<dbReference type="Pfam" id="PF02470">
    <property type="entry name" value="MlaD"/>
    <property type="match status" value="1"/>
</dbReference>
<dbReference type="InterPro" id="IPR003399">
    <property type="entry name" value="Mce/MlaD"/>
</dbReference>
<evidence type="ECO:0000259" key="1">
    <source>
        <dbReference type="Pfam" id="PF02470"/>
    </source>
</evidence>
<dbReference type="InterPro" id="IPR024516">
    <property type="entry name" value="Mce_C"/>
</dbReference>
<evidence type="ECO:0000259" key="2">
    <source>
        <dbReference type="Pfam" id="PF11887"/>
    </source>
</evidence>
<dbReference type="InterPro" id="IPR052336">
    <property type="entry name" value="MlaD_Phospholipid_Transporter"/>
</dbReference>
<evidence type="ECO:0000313" key="3">
    <source>
        <dbReference type="EMBL" id="BBZ77280.1"/>
    </source>
</evidence>
<dbReference type="AlphaFoldDB" id="A0A6N4W5P3"/>
<dbReference type="EMBL" id="AP022620">
    <property type="protein sequence ID" value="BBZ77280.1"/>
    <property type="molecule type" value="Genomic_DNA"/>
</dbReference>
<dbReference type="GO" id="GO:0051701">
    <property type="term" value="P:biological process involved in interaction with host"/>
    <property type="evidence" value="ECO:0007669"/>
    <property type="project" value="TreeGrafter"/>
</dbReference>